<dbReference type="Pfam" id="PF08281">
    <property type="entry name" value="Sigma70_r4_2"/>
    <property type="match status" value="1"/>
</dbReference>
<keyword evidence="3" id="KW-0804">Transcription</keyword>
<dbReference type="GO" id="GO:0016987">
    <property type="term" value="F:sigma factor activity"/>
    <property type="evidence" value="ECO:0007669"/>
    <property type="project" value="UniProtKB-KW"/>
</dbReference>
<dbReference type="Gene3D" id="1.10.10.10">
    <property type="entry name" value="Winged helix-like DNA-binding domain superfamily/Winged helix DNA-binding domain"/>
    <property type="match status" value="1"/>
</dbReference>
<dbReference type="InterPro" id="IPR039425">
    <property type="entry name" value="RNA_pol_sigma-70-like"/>
</dbReference>
<evidence type="ECO:0000256" key="3">
    <source>
        <dbReference type="ARBA" id="ARBA00023163"/>
    </source>
</evidence>
<name>A0A645HWQ1_9ZZZZ</name>
<evidence type="ECO:0000259" key="4">
    <source>
        <dbReference type="Pfam" id="PF08281"/>
    </source>
</evidence>
<gene>
    <name evidence="5" type="ORF">SDC9_190575</name>
</gene>
<sequence length="72" mass="8192">MAESETRLDVERILLKLPLVQRTALSLHYLQDMPVEKIAAVLGVPQSTVKTRLRRGRAALGVYLKEDYNENI</sequence>
<proteinExistence type="predicted"/>
<dbReference type="GO" id="GO:0003677">
    <property type="term" value="F:DNA binding"/>
    <property type="evidence" value="ECO:0007669"/>
    <property type="project" value="InterPro"/>
</dbReference>
<dbReference type="SUPFAM" id="SSF88659">
    <property type="entry name" value="Sigma3 and sigma4 domains of RNA polymerase sigma factors"/>
    <property type="match status" value="1"/>
</dbReference>
<dbReference type="PANTHER" id="PTHR43133:SF51">
    <property type="entry name" value="RNA POLYMERASE SIGMA FACTOR"/>
    <property type="match status" value="1"/>
</dbReference>
<keyword evidence="2" id="KW-0731">Sigma factor</keyword>
<keyword evidence="1" id="KW-0805">Transcription regulation</keyword>
<organism evidence="5">
    <name type="scientific">bioreactor metagenome</name>
    <dbReference type="NCBI Taxonomy" id="1076179"/>
    <lineage>
        <taxon>unclassified sequences</taxon>
        <taxon>metagenomes</taxon>
        <taxon>ecological metagenomes</taxon>
    </lineage>
</organism>
<dbReference type="GO" id="GO:0006352">
    <property type="term" value="P:DNA-templated transcription initiation"/>
    <property type="evidence" value="ECO:0007669"/>
    <property type="project" value="InterPro"/>
</dbReference>
<dbReference type="CDD" id="cd06171">
    <property type="entry name" value="Sigma70_r4"/>
    <property type="match status" value="1"/>
</dbReference>
<evidence type="ECO:0000256" key="1">
    <source>
        <dbReference type="ARBA" id="ARBA00023015"/>
    </source>
</evidence>
<accession>A0A645HWQ1</accession>
<dbReference type="InterPro" id="IPR013324">
    <property type="entry name" value="RNA_pol_sigma_r3/r4-like"/>
</dbReference>
<dbReference type="AlphaFoldDB" id="A0A645HWQ1"/>
<dbReference type="EMBL" id="VSSQ01101142">
    <property type="protein sequence ID" value="MPN43016.1"/>
    <property type="molecule type" value="Genomic_DNA"/>
</dbReference>
<dbReference type="PANTHER" id="PTHR43133">
    <property type="entry name" value="RNA POLYMERASE ECF-TYPE SIGMA FACTO"/>
    <property type="match status" value="1"/>
</dbReference>
<feature type="domain" description="RNA polymerase sigma factor 70 region 4 type 2" evidence="4">
    <location>
        <begin position="8"/>
        <end position="60"/>
    </location>
</feature>
<dbReference type="InterPro" id="IPR013249">
    <property type="entry name" value="RNA_pol_sigma70_r4_t2"/>
</dbReference>
<protein>
    <recommendedName>
        <fullName evidence="4">RNA polymerase sigma factor 70 region 4 type 2 domain-containing protein</fullName>
    </recommendedName>
</protein>
<comment type="caution">
    <text evidence="5">The sequence shown here is derived from an EMBL/GenBank/DDBJ whole genome shotgun (WGS) entry which is preliminary data.</text>
</comment>
<reference evidence="5" key="1">
    <citation type="submission" date="2019-08" db="EMBL/GenBank/DDBJ databases">
        <authorList>
            <person name="Kucharzyk K."/>
            <person name="Murdoch R.W."/>
            <person name="Higgins S."/>
            <person name="Loffler F."/>
        </authorList>
    </citation>
    <scope>NUCLEOTIDE SEQUENCE</scope>
</reference>
<dbReference type="NCBIfam" id="TIGR02937">
    <property type="entry name" value="sigma70-ECF"/>
    <property type="match status" value="1"/>
</dbReference>
<dbReference type="InterPro" id="IPR014284">
    <property type="entry name" value="RNA_pol_sigma-70_dom"/>
</dbReference>
<evidence type="ECO:0000256" key="2">
    <source>
        <dbReference type="ARBA" id="ARBA00023082"/>
    </source>
</evidence>
<evidence type="ECO:0000313" key="5">
    <source>
        <dbReference type="EMBL" id="MPN43016.1"/>
    </source>
</evidence>
<dbReference type="InterPro" id="IPR036388">
    <property type="entry name" value="WH-like_DNA-bd_sf"/>
</dbReference>